<dbReference type="OrthoDB" id="9852268at2"/>
<evidence type="ECO:0000313" key="2">
    <source>
        <dbReference type="Proteomes" id="UP000270021"/>
    </source>
</evidence>
<organism evidence="1 2">
    <name type="scientific">Flaviflexus salsibiostraticola</name>
    <dbReference type="NCBI Taxonomy" id="1282737"/>
    <lineage>
        <taxon>Bacteria</taxon>
        <taxon>Bacillati</taxon>
        <taxon>Actinomycetota</taxon>
        <taxon>Actinomycetes</taxon>
        <taxon>Actinomycetales</taxon>
        <taxon>Actinomycetaceae</taxon>
        <taxon>Flaviflexus</taxon>
    </lineage>
</organism>
<dbReference type="Proteomes" id="UP000270021">
    <property type="component" value="Chromosome"/>
</dbReference>
<name>A0A3S8Z7V0_9ACTO</name>
<dbReference type="EMBL" id="CP034438">
    <property type="protein sequence ID" value="AZN29524.1"/>
    <property type="molecule type" value="Genomic_DNA"/>
</dbReference>
<gene>
    <name evidence="1" type="ORF">EJO69_03775</name>
</gene>
<dbReference type="Gene3D" id="1.10.10.10">
    <property type="entry name" value="Winged helix-like DNA-binding domain superfamily/Winged helix DNA-binding domain"/>
    <property type="match status" value="1"/>
</dbReference>
<sequence>MNDQRDEDATDESGILRLLRREEPTENMSIAVGLLDRIDQARWMGEVLDRAVEEALNLKPAQVNALKVIAGGPCTLETLSIRLGFIDEAAAPIVDSLIERGFVLAAPTGLFHATEAGLATVDRAEAIRYRSADLASSQLGAEQLEELVSGIDARVSSERRLRRA</sequence>
<evidence type="ECO:0000313" key="1">
    <source>
        <dbReference type="EMBL" id="AZN29524.1"/>
    </source>
</evidence>
<reference evidence="1 2" key="1">
    <citation type="submission" date="2018-12" db="EMBL/GenBank/DDBJ databases">
        <title>Complete genome sequence of Flaviflexus salsibiostraticola KCTC 33148.</title>
        <authorList>
            <person name="Bae J.-W."/>
        </authorList>
    </citation>
    <scope>NUCLEOTIDE SEQUENCE [LARGE SCALE GENOMIC DNA]</scope>
    <source>
        <strain evidence="1 2">KCTC 33148</strain>
    </source>
</reference>
<dbReference type="AlphaFoldDB" id="A0A3S8Z7V0"/>
<dbReference type="RefSeq" id="WP_126039416.1">
    <property type="nucleotide sequence ID" value="NZ_CP034438.1"/>
</dbReference>
<dbReference type="InterPro" id="IPR036388">
    <property type="entry name" value="WH-like_DNA-bd_sf"/>
</dbReference>
<keyword evidence="2" id="KW-1185">Reference proteome</keyword>
<dbReference type="SUPFAM" id="SSF46785">
    <property type="entry name" value="Winged helix' DNA-binding domain"/>
    <property type="match status" value="1"/>
</dbReference>
<dbReference type="KEGG" id="fsl:EJO69_03775"/>
<proteinExistence type="predicted"/>
<evidence type="ECO:0008006" key="3">
    <source>
        <dbReference type="Google" id="ProtNLM"/>
    </source>
</evidence>
<dbReference type="InterPro" id="IPR036390">
    <property type="entry name" value="WH_DNA-bd_sf"/>
</dbReference>
<accession>A0A3S8Z7V0</accession>
<protein>
    <recommendedName>
        <fullName evidence="3">MarR family transcriptional regulator</fullName>
    </recommendedName>
</protein>